<keyword evidence="2" id="KW-1185">Reference proteome</keyword>
<dbReference type="HOGENOM" id="CLU_1876107_0_0_1"/>
<dbReference type="Proteomes" id="UP000054538">
    <property type="component" value="Unassembled WGS sequence"/>
</dbReference>
<reference evidence="2" key="2">
    <citation type="submission" date="2015-01" db="EMBL/GenBank/DDBJ databases">
        <title>Evolutionary Origins and Diversification of the Mycorrhizal Mutualists.</title>
        <authorList>
            <consortium name="DOE Joint Genome Institute"/>
            <consortium name="Mycorrhizal Genomics Consortium"/>
            <person name="Kohler A."/>
            <person name="Kuo A."/>
            <person name="Nagy L.G."/>
            <person name="Floudas D."/>
            <person name="Copeland A."/>
            <person name="Barry K.W."/>
            <person name="Cichocki N."/>
            <person name="Veneault-Fourrey C."/>
            <person name="LaButti K."/>
            <person name="Lindquist E.A."/>
            <person name="Lipzen A."/>
            <person name="Lundell T."/>
            <person name="Morin E."/>
            <person name="Murat C."/>
            <person name="Riley R."/>
            <person name="Ohm R."/>
            <person name="Sun H."/>
            <person name="Tunlid A."/>
            <person name="Henrissat B."/>
            <person name="Grigoriev I.V."/>
            <person name="Hibbett D.S."/>
            <person name="Martin F."/>
        </authorList>
    </citation>
    <scope>NUCLEOTIDE SEQUENCE [LARGE SCALE GENOMIC DNA]</scope>
    <source>
        <strain evidence="2">Ve08.2h10</strain>
    </source>
</reference>
<gene>
    <name evidence="1" type="ORF">PAXRUDRAFT_531603</name>
</gene>
<sequence length="136" mass="15156">MGHHYFRSTPSPPLSLNILALLAEDELSGMPLLAFLPARAPASSRRGIDSSKCKHDYLAEKCMHSVQVVSQRVLRSIGIVGRRGARTVAGWMTEYSQYMNSKTMVIFNSVHENQIGAKGTIELLNKWQGRLASRRT</sequence>
<dbReference type="AlphaFoldDB" id="A0A0D0DN03"/>
<protein>
    <submittedName>
        <fullName evidence="1">Uncharacterized protein</fullName>
    </submittedName>
</protein>
<dbReference type="EMBL" id="KN825211">
    <property type="protein sequence ID" value="KIK93123.1"/>
    <property type="molecule type" value="Genomic_DNA"/>
</dbReference>
<evidence type="ECO:0000313" key="2">
    <source>
        <dbReference type="Proteomes" id="UP000054538"/>
    </source>
</evidence>
<accession>A0A0D0DN03</accession>
<organism evidence="1 2">
    <name type="scientific">Paxillus rubicundulus Ve08.2h10</name>
    <dbReference type="NCBI Taxonomy" id="930991"/>
    <lineage>
        <taxon>Eukaryota</taxon>
        <taxon>Fungi</taxon>
        <taxon>Dikarya</taxon>
        <taxon>Basidiomycota</taxon>
        <taxon>Agaricomycotina</taxon>
        <taxon>Agaricomycetes</taxon>
        <taxon>Agaricomycetidae</taxon>
        <taxon>Boletales</taxon>
        <taxon>Paxilineae</taxon>
        <taxon>Paxillaceae</taxon>
        <taxon>Paxillus</taxon>
    </lineage>
</organism>
<name>A0A0D0DN03_9AGAM</name>
<proteinExistence type="predicted"/>
<reference evidence="1 2" key="1">
    <citation type="submission" date="2014-04" db="EMBL/GenBank/DDBJ databases">
        <authorList>
            <consortium name="DOE Joint Genome Institute"/>
            <person name="Kuo A."/>
            <person name="Kohler A."/>
            <person name="Jargeat P."/>
            <person name="Nagy L.G."/>
            <person name="Floudas D."/>
            <person name="Copeland A."/>
            <person name="Barry K.W."/>
            <person name="Cichocki N."/>
            <person name="Veneault-Fourrey C."/>
            <person name="LaButti K."/>
            <person name="Lindquist E.A."/>
            <person name="Lipzen A."/>
            <person name="Lundell T."/>
            <person name="Morin E."/>
            <person name="Murat C."/>
            <person name="Sun H."/>
            <person name="Tunlid A."/>
            <person name="Henrissat B."/>
            <person name="Grigoriev I.V."/>
            <person name="Hibbett D.S."/>
            <person name="Martin F."/>
            <person name="Nordberg H.P."/>
            <person name="Cantor M.N."/>
            <person name="Hua S.X."/>
        </authorList>
    </citation>
    <scope>NUCLEOTIDE SEQUENCE [LARGE SCALE GENOMIC DNA]</scope>
    <source>
        <strain evidence="1 2">Ve08.2h10</strain>
    </source>
</reference>
<dbReference type="InParanoid" id="A0A0D0DN03"/>
<evidence type="ECO:0000313" key="1">
    <source>
        <dbReference type="EMBL" id="KIK93123.1"/>
    </source>
</evidence>